<accession>A0A3M2M9T9</accession>
<comment type="similarity">
    <text evidence="1">Belongs to the peptidase C40 family.</text>
</comment>
<dbReference type="PANTHER" id="PTHR47359:SF3">
    <property type="entry name" value="NLP_P60 DOMAIN-CONTAINING PROTEIN-RELATED"/>
    <property type="match status" value="1"/>
</dbReference>
<dbReference type="InterPro" id="IPR051794">
    <property type="entry name" value="PG_Endopeptidase_C40"/>
</dbReference>
<gene>
    <name evidence="7" type="ORF">EBO15_10610</name>
</gene>
<dbReference type="PROSITE" id="PS51935">
    <property type="entry name" value="NLPC_P60"/>
    <property type="match status" value="1"/>
</dbReference>
<dbReference type="SUPFAM" id="SSF54001">
    <property type="entry name" value="Cysteine proteinases"/>
    <property type="match status" value="1"/>
</dbReference>
<dbReference type="AlphaFoldDB" id="A0A3M2M9T9"/>
<reference evidence="7 8" key="1">
    <citation type="submission" date="2018-10" db="EMBL/GenBank/DDBJ databases">
        <title>Isolation from soil.</title>
        <authorList>
            <person name="Hu J."/>
        </authorList>
    </citation>
    <scope>NUCLEOTIDE SEQUENCE [LARGE SCALE GENOMIC DNA]</scope>
    <source>
        <strain evidence="7 8">NEAU-Ht49</strain>
    </source>
</reference>
<protein>
    <submittedName>
        <fullName evidence="7">NlpC/P60 family protein</fullName>
    </submittedName>
</protein>
<keyword evidence="8" id="KW-1185">Reference proteome</keyword>
<evidence type="ECO:0000256" key="2">
    <source>
        <dbReference type="ARBA" id="ARBA00022670"/>
    </source>
</evidence>
<evidence type="ECO:0000256" key="4">
    <source>
        <dbReference type="ARBA" id="ARBA00022807"/>
    </source>
</evidence>
<dbReference type="InterPro" id="IPR038765">
    <property type="entry name" value="Papain-like_cys_pep_sf"/>
</dbReference>
<dbReference type="InterPro" id="IPR000064">
    <property type="entry name" value="NLP_P60_dom"/>
</dbReference>
<comment type="caution">
    <text evidence="7">The sequence shown here is derived from an EMBL/GenBank/DDBJ whole genome shotgun (WGS) entry which is preliminary data.</text>
</comment>
<sequence length="311" mass="33407">MVAGLAVALTAAPPGLAAHAEPKPSGDKELTSRALHLADQLEQLTEQYNGLRVKLREAQAAAKAATATSRQQNAALEGLRARLSRLAATTYMQAGGNDPAVSFVASANPQQVLDRAATLRYFATQNSTQFVNLLQTMQAADRAFKAAQQRAQEVGSLRGQVDAQRTKVSDAYEQIRGQLVKRHPESVAKLPVVGDNVGARALRAAMTKLGDPYVWGASGPSSFDCSGLVMWAYEQLGVNLPHYTGDQWNAGTHVTRDRLRPGDLVFFYPDLHHMGLYVGAGKILHAPHTGDVVRIDNLAGRPFAGAVRIAH</sequence>
<evidence type="ECO:0000313" key="8">
    <source>
        <dbReference type="Proteomes" id="UP000282674"/>
    </source>
</evidence>
<evidence type="ECO:0000256" key="1">
    <source>
        <dbReference type="ARBA" id="ARBA00007074"/>
    </source>
</evidence>
<keyword evidence="5" id="KW-0175">Coiled coil</keyword>
<organism evidence="7 8">
    <name type="scientific">Actinomadura harenae</name>
    <dbReference type="NCBI Taxonomy" id="2483351"/>
    <lineage>
        <taxon>Bacteria</taxon>
        <taxon>Bacillati</taxon>
        <taxon>Actinomycetota</taxon>
        <taxon>Actinomycetes</taxon>
        <taxon>Streptosporangiales</taxon>
        <taxon>Thermomonosporaceae</taxon>
        <taxon>Actinomadura</taxon>
    </lineage>
</organism>
<dbReference type="Proteomes" id="UP000282674">
    <property type="component" value="Unassembled WGS sequence"/>
</dbReference>
<proteinExistence type="inferred from homology"/>
<feature type="coiled-coil region" evidence="5">
    <location>
        <begin position="34"/>
        <end position="61"/>
    </location>
</feature>
<keyword evidence="2" id="KW-0645">Protease</keyword>
<keyword evidence="4" id="KW-0788">Thiol protease</keyword>
<name>A0A3M2M9T9_9ACTN</name>
<dbReference type="GO" id="GO:0006508">
    <property type="term" value="P:proteolysis"/>
    <property type="evidence" value="ECO:0007669"/>
    <property type="project" value="UniProtKB-KW"/>
</dbReference>
<keyword evidence="3" id="KW-0378">Hydrolase</keyword>
<dbReference type="EMBL" id="RFFG01000014">
    <property type="protein sequence ID" value="RMI45365.1"/>
    <property type="molecule type" value="Genomic_DNA"/>
</dbReference>
<evidence type="ECO:0000256" key="3">
    <source>
        <dbReference type="ARBA" id="ARBA00022801"/>
    </source>
</evidence>
<dbReference type="GO" id="GO:0008234">
    <property type="term" value="F:cysteine-type peptidase activity"/>
    <property type="evidence" value="ECO:0007669"/>
    <property type="project" value="UniProtKB-KW"/>
</dbReference>
<dbReference type="OrthoDB" id="3209655at2"/>
<evidence type="ECO:0000313" key="7">
    <source>
        <dbReference type="EMBL" id="RMI45365.1"/>
    </source>
</evidence>
<dbReference type="Pfam" id="PF00877">
    <property type="entry name" value="NLPC_P60"/>
    <property type="match status" value="1"/>
</dbReference>
<dbReference type="PANTHER" id="PTHR47359">
    <property type="entry name" value="PEPTIDOGLYCAN DL-ENDOPEPTIDASE CWLO"/>
    <property type="match status" value="1"/>
</dbReference>
<feature type="domain" description="NlpC/P60" evidence="6">
    <location>
        <begin position="195"/>
        <end position="311"/>
    </location>
</feature>
<evidence type="ECO:0000259" key="6">
    <source>
        <dbReference type="PROSITE" id="PS51935"/>
    </source>
</evidence>
<dbReference type="Gene3D" id="3.90.1720.10">
    <property type="entry name" value="endopeptidase domain like (from Nostoc punctiforme)"/>
    <property type="match status" value="1"/>
</dbReference>
<evidence type="ECO:0000256" key="5">
    <source>
        <dbReference type="SAM" id="Coils"/>
    </source>
</evidence>